<evidence type="ECO:0000313" key="2">
    <source>
        <dbReference type="EMBL" id="EEF67260.1"/>
    </source>
</evidence>
<dbReference type="EMBL" id="ACCF01000153">
    <property type="protein sequence ID" value="EEF67260.1"/>
    <property type="molecule type" value="Genomic_DNA"/>
</dbReference>
<reference evidence="2 3" key="2">
    <citation type="submission" date="2009-02" db="EMBL/GenBank/DDBJ databases">
        <title>Draft genome sequence of Holdemania filiformis DSM 12042.</title>
        <authorList>
            <person name="Sudarsanam P."/>
            <person name="Ley R."/>
            <person name="Guruge J."/>
            <person name="Turnbaugh P.J."/>
            <person name="Mahowald M."/>
            <person name="Liep D."/>
            <person name="Gordon J."/>
        </authorList>
    </citation>
    <scope>NUCLEOTIDE SEQUENCE [LARGE SCALE GENOMIC DNA]</scope>
    <source>
        <strain evidence="2 3">DSM 12042</strain>
    </source>
</reference>
<dbReference type="PANTHER" id="PTHR22916:SF3">
    <property type="entry name" value="UDP-GLCNAC:BETAGAL BETA-1,3-N-ACETYLGLUCOSAMINYLTRANSFERASE-LIKE PROTEIN 1"/>
    <property type="match status" value="1"/>
</dbReference>
<dbReference type="GO" id="GO:0016758">
    <property type="term" value="F:hexosyltransferase activity"/>
    <property type="evidence" value="ECO:0007669"/>
    <property type="project" value="UniProtKB-ARBA"/>
</dbReference>
<dbReference type="Pfam" id="PF00535">
    <property type="entry name" value="Glycos_transf_2"/>
    <property type="match status" value="1"/>
</dbReference>
<protein>
    <recommendedName>
        <fullName evidence="1">Glycosyltransferase 2-like domain-containing protein</fullName>
    </recommendedName>
</protein>
<dbReference type="HOGENOM" id="CLU_025996_25_0_9"/>
<dbReference type="PANTHER" id="PTHR22916">
    <property type="entry name" value="GLYCOSYLTRANSFERASE"/>
    <property type="match status" value="1"/>
</dbReference>
<dbReference type="SUPFAM" id="SSF53448">
    <property type="entry name" value="Nucleotide-diphospho-sugar transferases"/>
    <property type="match status" value="1"/>
</dbReference>
<dbReference type="InterPro" id="IPR001173">
    <property type="entry name" value="Glyco_trans_2-like"/>
</dbReference>
<reference evidence="2 3" key="1">
    <citation type="submission" date="2008-12" db="EMBL/GenBank/DDBJ databases">
        <authorList>
            <person name="Fulton L."/>
            <person name="Clifton S."/>
            <person name="Fulton B."/>
            <person name="Xu J."/>
            <person name="Minx P."/>
            <person name="Pepin K.H."/>
            <person name="Johnson M."/>
            <person name="Bhonagiri V."/>
            <person name="Nash W.E."/>
            <person name="Mardis E.R."/>
            <person name="Wilson R.K."/>
        </authorList>
    </citation>
    <scope>NUCLEOTIDE SEQUENCE [LARGE SCALE GENOMIC DNA]</scope>
    <source>
        <strain evidence="2 3">DSM 12042</strain>
    </source>
</reference>
<name>B9Y9S8_9FIRM</name>
<dbReference type="AlphaFoldDB" id="B9Y9S8"/>
<organism evidence="2 3">
    <name type="scientific">Holdemania filiformis DSM 12042</name>
    <dbReference type="NCBI Taxonomy" id="545696"/>
    <lineage>
        <taxon>Bacteria</taxon>
        <taxon>Bacillati</taxon>
        <taxon>Bacillota</taxon>
        <taxon>Erysipelotrichia</taxon>
        <taxon>Erysipelotrichales</taxon>
        <taxon>Erysipelotrichaceae</taxon>
        <taxon>Holdemania</taxon>
    </lineage>
</organism>
<feature type="domain" description="Glycosyltransferase 2-like" evidence="1">
    <location>
        <begin position="5"/>
        <end position="150"/>
    </location>
</feature>
<gene>
    <name evidence="2" type="ORF">HOLDEFILI_02585</name>
</gene>
<dbReference type="Proteomes" id="UP000005950">
    <property type="component" value="Unassembled WGS sequence"/>
</dbReference>
<proteinExistence type="predicted"/>
<comment type="caution">
    <text evidence="2">The sequence shown here is derived from an EMBL/GenBank/DDBJ whole genome shotgun (WGS) entry which is preliminary data.</text>
</comment>
<accession>B9Y9S8</accession>
<dbReference type="STRING" id="545696.HOLDEFILI_02585"/>
<evidence type="ECO:0000313" key="3">
    <source>
        <dbReference type="Proteomes" id="UP000005950"/>
    </source>
</evidence>
<dbReference type="eggNOG" id="COG1216">
    <property type="taxonomic scope" value="Bacteria"/>
</dbReference>
<evidence type="ECO:0000259" key="1">
    <source>
        <dbReference type="Pfam" id="PF00535"/>
    </source>
</evidence>
<dbReference type="Gene3D" id="3.90.550.10">
    <property type="entry name" value="Spore Coat Polysaccharide Biosynthesis Protein SpsA, Chain A"/>
    <property type="match status" value="1"/>
</dbReference>
<dbReference type="CDD" id="cd00761">
    <property type="entry name" value="Glyco_tranf_GTA_type"/>
    <property type="match status" value="1"/>
</dbReference>
<dbReference type="InterPro" id="IPR029044">
    <property type="entry name" value="Nucleotide-diphossugar_trans"/>
</dbReference>
<sequence>MFDGIWKQKYTDFEVLCIDDGSNDNSLEILMEEKLSHDELRVYAQKNLGSSAARNKGLIEARGNYICFIDADDTISDCYLSDMYEEIIKTKSDIVVSQIERIYEYKPTLFEKNFNYINSTIFDCNNRKEMMINIINAPYAKLISKEFLDKYSINFIEGKMCQDFLFTQNILFYGAKVSIIDNVNYYYLIRKGSVSKSKADKVRDIEFVFEMLLTKYRESGQLDLYREELEYLALYHIAIGMTYRMFKSNGRLVKDLRISKKFLKKNSFKSNNKYINRLGYIEKIYLRIFFS</sequence>